<dbReference type="AlphaFoldDB" id="A0A1Z4EDN3"/>
<reference evidence="3" key="1">
    <citation type="submission" date="2017-06" db="EMBL/GenBank/DDBJ databases">
        <title>Complete Genome Sequence of Mycobacterium shigaense.</title>
        <authorList>
            <person name="Fukano H."/>
            <person name="Yoshida M."/>
            <person name="Kazumi Y."/>
            <person name="Ogura Y."/>
            <person name="Mitarai S."/>
            <person name="Hayashi T."/>
            <person name="Hoshino Y."/>
        </authorList>
    </citation>
    <scope>NUCLEOTIDE SEQUENCE [LARGE SCALE GENOMIC DNA]</scope>
    <source>
        <strain evidence="3">UN-152</strain>
    </source>
</reference>
<feature type="region of interest" description="Disordered" evidence="1">
    <location>
        <begin position="108"/>
        <end position="128"/>
    </location>
</feature>
<protein>
    <submittedName>
        <fullName evidence="2">Uncharacterized protein</fullName>
    </submittedName>
</protein>
<dbReference type="EMBL" id="AP018164">
    <property type="protein sequence ID" value="BAX91063.1"/>
    <property type="molecule type" value="Genomic_DNA"/>
</dbReference>
<evidence type="ECO:0000313" key="3">
    <source>
        <dbReference type="Proteomes" id="UP000217736"/>
    </source>
</evidence>
<organism evidence="2 3">
    <name type="scientific">Mycobacterium shigaense</name>
    <dbReference type="NCBI Taxonomy" id="722731"/>
    <lineage>
        <taxon>Bacteria</taxon>
        <taxon>Bacillati</taxon>
        <taxon>Actinomycetota</taxon>
        <taxon>Actinomycetes</taxon>
        <taxon>Mycobacteriales</taxon>
        <taxon>Mycobacteriaceae</taxon>
        <taxon>Mycobacterium</taxon>
        <taxon>Mycobacterium simiae complex</taxon>
    </lineage>
</organism>
<dbReference type="KEGG" id="mshg:MSG_00904"/>
<name>A0A1Z4EDN3_9MYCO</name>
<gene>
    <name evidence="2" type="ORF">MSG_00904</name>
</gene>
<evidence type="ECO:0000313" key="2">
    <source>
        <dbReference type="EMBL" id="BAX91063.1"/>
    </source>
</evidence>
<keyword evidence="3" id="KW-1185">Reference proteome</keyword>
<sequence length="128" mass="13873">MMGTMPDGPRRRPRDLNSLAASIVADATDETPDHYTYRVEWSDEDNEWVGLCVELPALSWLDPDKGKALAGIERLVRDVVGAGKDSAAVAAGRKGGLKGGRARADNLTAEQRSEIAKKAATARWNRPD</sequence>
<evidence type="ECO:0000256" key="1">
    <source>
        <dbReference type="SAM" id="MobiDB-lite"/>
    </source>
</evidence>
<proteinExistence type="predicted"/>
<dbReference type="Proteomes" id="UP000217736">
    <property type="component" value="Chromosome"/>
</dbReference>
<accession>A0A1Z4EDN3</accession>